<proteinExistence type="predicted"/>
<dbReference type="EMBL" id="MCBR01022246">
    <property type="protein sequence ID" value="RKF53307.1"/>
    <property type="molecule type" value="Genomic_DNA"/>
</dbReference>
<reference evidence="2 3" key="1">
    <citation type="journal article" date="2018" name="BMC Genomics">
        <title>Comparative genome analyses reveal sequence features reflecting distinct modes of host-adaptation between dicot and monocot powdery mildew.</title>
        <authorList>
            <person name="Wu Y."/>
            <person name="Ma X."/>
            <person name="Pan Z."/>
            <person name="Kale S.D."/>
            <person name="Song Y."/>
            <person name="King H."/>
            <person name="Zhang Q."/>
            <person name="Presley C."/>
            <person name="Deng X."/>
            <person name="Wei C.I."/>
            <person name="Xiao S."/>
        </authorList>
    </citation>
    <scope>NUCLEOTIDE SEQUENCE [LARGE SCALE GENOMIC DNA]</scope>
    <source>
        <strain evidence="2">UCSC1</strain>
    </source>
</reference>
<dbReference type="Proteomes" id="UP000285405">
    <property type="component" value="Unassembled WGS sequence"/>
</dbReference>
<protein>
    <submittedName>
        <fullName evidence="2">Uncharacterized protein</fullName>
    </submittedName>
</protein>
<comment type="caution">
    <text evidence="2">The sequence shown here is derived from an EMBL/GenBank/DDBJ whole genome shotgun (WGS) entry which is preliminary data.</text>
</comment>
<organism evidence="2 3">
    <name type="scientific">Golovinomyces cichoracearum</name>
    <dbReference type="NCBI Taxonomy" id="62708"/>
    <lineage>
        <taxon>Eukaryota</taxon>
        <taxon>Fungi</taxon>
        <taxon>Dikarya</taxon>
        <taxon>Ascomycota</taxon>
        <taxon>Pezizomycotina</taxon>
        <taxon>Leotiomycetes</taxon>
        <taxon>Erysiphales</taxon>
        <taxon>Erysiphaceae</taxon>
        <taxon>Golovinomyces</taxon>
    </lineage>
</organism>
<evidence type="ECO:0000313" key="3">
    <source>
        <dbReference type="Proteomes" id="UP000285405"/>
    </source>
</evidence>
<evidence type="ECO:0000256" key="1">
    <source>
        <dbReference type="SAM" id="MobiDB-lite"/>
    </source>
</evidence>
<sequence length="57" mass="6613">MSGSLVDLAHSDDWPTLIEELIEWGTKQGFLMDSPSIRRIENGQNPEWTSEELRQIR</sequence>
<feature type="region of interest" description="Disordered" evidence="1">
    <location>
        <begin position="38"/>
        <end position="57"/>
    </location>
</feature>
<evidence type="ECO:0000313" key="2">
    <source>
        <dbReference type="EMBL" id="RKF53307.1"/>
    </source>
</evidence>
<name>A0A420H7B3_9PEZI</name>
<gene>
    <name evidence="2" type="ORF">GcC1_222034</name>
</gene>
<dbReference type="AlphaFoldDB" id="A0A420H7B3"/>
<accession>A0A420H7B3</accession>
<dbReference type="OrthoDB" id="10649589at2759"/>
<feature type="non-terminal residue" evidence="2">
    <location>
        <position position="57"/>
    </location>
</feature>